<dbReference type="InterPro" id="IPR035979">
    <property type="entry name" value="RBD_domain_sf"/>
</dbReference>
<dbReference type="SUPFAM" id="SSF54928">
    <property type="entry name" value="RNA-binding domain, RBD"/>
    <property type="match status" value="1"/>
</dbReference>
<proteinExistence type="predicted"/>
<evidence type="ECO:0000259" key="2">
    <source>
        <dbReference type="PROSITE" id="PS50102"/>
    </source>
</evidence>
<dbReference type="InterPro" id="IPR012677">
    <property type="entry name" value="Nucleotide-bd_a/b_plait_sf"/>
</dbReference>
<organism evidence="3 4">
    <name type="scientific">Hibiscus sabdariffa</name>
    <name type="common">roselle</name>
    <dbReference type="NCBI Taxonomy" id="183260"/>
    <lineage>
        <taxon>Eukaryota</taxon>
        <taxon>Viridiplantae</taxon>
        <taxon>Streptophyta</taxon>
        <taxon>Embryophyta</taxon>
        <taxon>Tracheophyta</taxon>
        <taxon>Spermatophyta</taxon>
        <taxon>Magnoliopsida</taxon>
        <taxon>eudicotyledons</taxon>
        <taxon>Gunneridae</taxon>
        <taxon>Pentapetalae</taxon>
        <taxon>rosids</taxon>
        <taxon>malvids</taxon>
        <taxon>Malvales</taxon>
        <taxon>Malvaceae</taxon>
        <taxon>Malvoideae</taxon>
        <taxon>Hibiscus</taxon>
    </lineage>
</organism>
<dbReference type="Proteomes" id="UP001472677">
    <property type="component" value="Unassembled WGS sequence"/>
</dbReference>
<feature type="domain" description="RRM" evidence="2">
    <location>
        <begin position="18"/>
        <end position="98"/>
    </location>
</feature>
<dbReference type="CDD" id="cd00590">
    <property type="entry name" value="RRM_SF"/>
    <property type="match status" value="1"/>
</dbReference>
<evidence type="ECO:0000256" key="1">
    <source>
        <dbReference type="PROSITE-ProRule" id="PRU00176"/>
    </source>
</evidence>
<accession>A0ABR2B6A5</accession>
<dbReference type="InterPro" id="IPR000504">
    <property type="entry name" value="RRM_dom"/>
</dbReference>
<dbReference type="Gene3D" id="3.30.70.330">
    <property type="match status" value="1"/>
</dbReference>
<evidence type="ECO:0000313" key="4">
    <source>
        <dbReference type="Proteomes" id="UP001472677"/>
    </source>
</evidence>
<sequence length="152" mass="17619">MRVEEKKPSGHVNAGEKWMAFIDKLSKRISREALKELCRHHGKVVGVYISFVNRKPKYKFSTFAFVHFAWLSDLEMTINRLNKAKVDGKVIVISKARRETWLEEVGEKETCWTPRDEDEERATVEAARAVVTKGPDPFIFPIPYCFSDRNSD</sequence>
<dbReference type="Pfam" id="PF00076">
    <property type="entry name" value="RRM_1"/>
    <property type="match status" value="1"/>
</dbReference>
<dbReference type="EMBL" id="JBBPBM010000169">
    <property type="protein sequence ID" value="KAK8502435.1"/>
    <property type="molecule type" value="Genomic_DNA"/>
</dbReference>
<gene>
    <name evidence="3" type="ORF">V6N12_020027</name>
</gene>
<comment type="caution">
    <text evidence="3">The sequence shown here is derived from an EMBL/GenBank/DDBJ whole genome shotgun (WGS) entry which is preliminary data.</text>
</comment>
<dbReference type="SMART" id="SM00360">
    <property type="entry name" value="RRM"/>
    <property type="match status" value="1"/>
</dbReference>
<name>A0ABR2B6A5_9ROSI</name>
<keyword evidence="4" id="KW-1185">Reference proteome</keyword>
<protein>
    <recommendedName>
        <fullName evidence="2">RRM domain-containing protein</fullName>
    </recommendedName>
</protein>
<evidence type="ECO:0000313" key="3">
    <source>
        <dbReference type="EMBL" id="KAK8502435.1"/>
    </source>
</evidence>
<keyword evidence="1" id="KW-0694">RNA-binding</keyword>
<reference evidence="3 4" key="1">
    <citation type="journal article" date="2024" name="G3 (Bethesda)">
        <title>Genome assembly of Hibiscus sabdariffa L. provides insights into metabolisms of medicinal natural products.</title>
        <authorList>
            <person name="Kim T."/>
        </authorList>
    </citation>
    <scope>NUCLEOTIDE SEQUENCE [LARGE SCALE GENOMIC DNA]</scope>
    <source>
        <strain evidence="3">TK-2024</strain>
        <tissue evidence="3">Old leaves</tissue>
    </source>
</reference>
<dbReference type="PROSITE" id="PS50102">
    <property type="entry name" value="RRM"/>
    <property type="match status" value="1"/>
</dbReference>